<dbReference type="InterPro" id="IPR030395">
    <property type="entry name" value="GP_PDE_dom"/>
</dbReference>
<evidence type="ECO:0000313" key="3">
    <source>
        <dbReference type="EMBL" id="UOO93823.1"/>
    </source>
</evidence>
<dbReference type="PROSITE" id="PS51704">
    <property type="entry name" value="GP_PDE"/>
    <property type="match status" value="1"/>
</dbReference>
<evidence type="ECO:0000313" key="5">
    <source>
        <dbReference type="Proteomes" id="UP001500962"/>
    </source>
</evidence>
<dbReference type="Proteomes" id="UP000830542">
    <property type="component" value="Chromosome"/>
</dbReference>
<reference evidence="3" key="2">
    <citation type="submission" date="2022-04" db="EMBL/GenBank/DDBJ databases">
        <title>Sequencing and genomic assembly of Halococcus dombrowskii.</title>
        <authorList>
            <person name="Lim S.W."/>
            <person name="MacLea K.S."/>
        </authorList>
    </citation>
    <scope>NUCLEOTIDE SEQUENCE</scope>
    <source>
        <strain evidence="3">H4</strain>
    </source>
</reference>
<dbReference type="EMBL" id="BAAADN010000091">
    <property type="protein sequence ID" value="GAA0477840.1"/>
    <property type="molecule type" value="Genomic_DNA"/>
</dbReference>
<dbReference type="EMBL" id="CP095005">
    <property type="protein sequence ID" value="UOO93823.1"/>
    <property type="molecule type" value="Genomic_DNA"/>
</dbReference>
<evidence type="ECO:0000259" key="1">
    <source>
        <dbReference type="PROSITE" id="PS51704"/>
    </source>
</evidence>
<protein>
    <submittedName>
        <fullName evidence="2">Glycerophosphodiester phosphodiesterase</fullName>
    </submittedName>
</protein>
<dbReference type="SUPFAM" id="SSF51695">
    <property type="entry name" value="PLC-like phosphodiesterases"/>
    <property type="match status" value="1"/>
</dbReference>
<dbReference type="Gene3D" id="3.20.20.190">
    <property type="entry name" value="Phosphatidylinositol (PI) phosphodiesterase"/>
    <property type="match status" value="1"/>
</dbReference>
<keyword evidence="4" id="KW-1185">Reference proteome</keyword>
<evidence type="ECO:0000313" key="4">
    <source>
        <dbReference type="Proteomes" id="UP000830542"/>
    </source>
</evidence>
<dbReference type="GO" id="GO:0008081">
    <property type="term" value="F:phosphoric diester hydrolase activity"/>
    <property type="evidence" value="ECO:0007669"/>
    <property type="project" value="InterPro"/>
</dbReference>
<name>A0AAV3SLZ7_HALDO</name>
<organism evidence="2 5">
    <name type="scientific">Halococcus dombrowskii</name>
    <dbReference type="NCBI Taxonomy" id="179637"/>
    <lineage>
        <taxon>Archaea</taxon>
        <taxon>Methanobacteriati</taxon>
        <taxon>Methanobacteriota</taxon>
        <taxon>Stenosarchaea group</taxon>
        <taxon>Halobacteria</taxon>
        <taxon>Halobacteriales</taxon>
        <taxon>Halococcaceae</taxon>
        <taxon>Halococcus</taxon>
    </lineage>
</organism>
<feature type="domain" description="GP-PDE" evidence="1">
    <location>
        <begin position="1"/>
        <end position="219"/>
    </location>
</feature>
<dbReference type="CDD" id="cd08556">
    <property type="entry name" value="GDPD"/>
    <property type="match status" value="1"/>
</dbReference>
<evidence type="ECO:0000313" key="2">
    <source>
        <dbReference type="EMBL" id="GAA0477840.1"/>
    </source>
</evidence>
<dbReference type="PANTHER" id="PTHR46211">
    <property type="entry name" value="GLYCEROPHOSPHORYL DIESTER PHOSPHODIESTERASE"/>
    <property type="match status" value="1"/>
</dbReference>
<dbReference type="Pfam" id="PF03009">
    <property type="entry name" value="GDPD"/>
    <property type="match status" value="1"/>
</dbReference>
<dbReference type="AlphaFoldDB" id="A0AAV3SLZ7"/>
<dbReference type="GeneID" id="71761687"/>
<reference evidence="2" key="3">
    <citation type="submission" date="2023-12" db="EMBL/GenBank/DDBJ databases">
        <authorList>
            <person name="Sun Q."/>
            <person name="Inoue M."/>
        </authorList>
    </citation>
    <scope>NUCLEOTIDE SEQUENCE</scope>
    <source>
        <strain evidence="2">JCM 12289</strain>
    </source>
</reference>
<proteinExistence type="predicted"/>
<dbReference type="GO" id="GO:0006629">
    <property type="term" value="P:lipid metabolic process"/>
    <property type="evidence" value="ECO:0007669"/>
    <property type="project" value="InterPro"/>
</dbReference>
<dbReference type="Proteomes" id="UP001500962">
    <property type="component" value="Unassembled WGS sequence"/>
</dbReference>
<dbReference type="RefSeq" id="WP_244698255.1">
    <property type="nucleotide sequence ID" value="NZ_BAAADN010000091.1"/>
</dbReference>
<dbReference type="PANTHER" id="PTHR46211:SF14">
    <property type="entry name" value="GLYCEROPHOSPHODIESTER PHOSPHODIESTERASE"/>
    <property type="match status" value="1"/>
</dbReference>
<dbReference type="KEGG" id="hdo:MUK72_07525"/>
<gene>
    <name evidence="2" type="ORF">GCM10008985_37700</name>
    <name evidence="3" type="ORF">MUK72_07525</name>
</gene>
<reference evidence="2" key="1">
    <citation type="journal article" date="2014" name="Int. J. Syst. Evol. Microbiol.">
        <title>Complete genome sequence of Corynebacterium casei LMG S-19264T (=DSM 44701T), isolated from a smear-ripened cheese.</title>
        <authorList>
            <consortium name="US DOE Joint Genome Institute (JGI-PGF)"/>
            <person name="Walter F."/>
            <person name="Albersmeier A."/>
            <person name="Kalinowski J."/>
            <person name="Ruckert C."/>
        </authorList>
    </citation>
    <scope>NUCLEOTIDE SEQUENCE</scope>
    <source>
        <strain evidence="2">JCM 12289</strain>
    </source>
</reference>
<accession>A0AAV3SLZ7</accession>
<dbReference type="InterPro" id="IPR017946">
    <property type="entry name" value="PLC-like_Pdiesterase_TIM-brl"/>
</dbReference>
<sequence>MRLIAHRGFADRYPANTLVAIENAVADADMIELDVRRCGSGELVVFHDEVVDRATDGSGRVDELPLSRLEALDVHGTGTGVPSLATAADAIPDGTGINLELKERGIANEAVAAASTVDNEVIVSSFDGEALDQLATDDPTVELAYLFGLNTDEDFGHALALDCGYIHVHWSHWLLTDAIERAHDADMRVNVWTIDSSIATGLLERAGVDGVIADSPDVL</sequence>